<sequence>MAKQSASTRLSSDASEIRAAVFRLSRRLRQQRAVSDMTDGQFAVLVALTVHGPHTLSALADREGITAPSMNRTVNGLEELGHLTRRENDVDRRKVSIDITESGRAIVEETVRRRDEWLAKVLAGLDADDRVTMRRAAEIIMREIER</sequence>
<evidence type="ECO:0000313" key="6">
    <source>
        <dbReference type="Proteomes" id="UP001305498"/>
    </source>
</evidence>
<name>A0AA97FJN8_9MICO</name>
<evidence type="ECO:0000256" key="1">
    <source>
        <dbReference type="ARBA" id="ARBA00023015"/>
    </source>
</evidence>
<dbReference type="InterPro" id="IPR052526">
    <property type="entry name" value="HTH-type_Bedaq_tolerance"/>
</dbReference>
<dbReference type="KEGG" id="mbet:N8K70_02260"/>
<dbReference type="InterPro" id="IPR036390">
    <property type="entry name" value="WH_DNA-bd_sf"/>
</dbReference>
<dbReference type="PROSITE" id="PS01117">
    <property type="entry name" value="HTH_MARR_1"/>
    <property type="match status" value="1"/>
</dbReference>
<dbReference type="SMART" id="SM00347">
    <property type="entry name" value="HTH_MARR"/>
    <property type="match status" value="1"/>
</dbReference>
<dbReference type="InterPro" id="IPR000835">
    <property type="entry name" value="HTH_MarR-typ"/>
</dbReference>
<dbReference type="EMBL" id="CP118157">
    <property type="protein sequence ID" value="WOF23525.1"/>
    <property type="molecule type" value="Genomic_DNA"/>
</dbReference>
<dbReference type="Gene3D" id="1.10.10.10">
    <property type="entry name" value="Winged helix-like DNA-binding domain superfamily/Winged helix DNA-binding domain"/>
    <property type="match status" value="1"/>
</dbReference>
<dbReference type="Pfam" id="PF12802">
    <property type="entry name" value="MarR_2"/>
    <property type="match status" value="1"/>
</dbReference>
<feature type="domain" description="HTH marR-type" evidence="4">
    <location>
        <begin position="14"/>
        <end position="142"/>
    </location>
</feature>
<dbReference type="PROSITE" id="PS50995">
    <property type="entry name" value="HTH_MARR_2"/>
    <property type="match status" value="1"/>
</dbReference>
<organism evidence="5 6">
    <name type="scientific">Microbacterium betulae</name>
    <dbReference type="NCBI Taxonomy" id="2981139"/>
    <lineage>
        <taxon>Bacteria</taxon>
        <taxon>Bacillati</taxon>
        <taxon>Actinomycetota</taxon>
        <taxon>Actinomycetes</taxon>
        <taxon>Micrococcales</taxon>
        <taxon>Microbacteriaceae</taxon>
        <taxon>Microbacterium</taxon>
    </lineage>
</organism>
<keyword evidence="1" id="KW-0805">Transcription regulation</keyword>
<dbReference type="PANTHER" id="PTHR39515">
    <property type="entry name" value="CONSERVED PROTEIN"/>
    <property type="match status" value="1"/>
</dbReference>
<dbReference type="InterPro" id="IPR023187">
    <property type="entry name" value="Tscrpt_reg_MarR-type_CS"/>
</dbReference>
<accession>A0AA97FJN8</accession>
<keyword evidence="6" id="KW-1185">Reference proteome</keyword>
<dbReference type="SUPFAM" id="SSF46785">
    <property type="entry name" value="Winged helix' DNA-binding domain"/>
    <property type="match status" value="1"/>
</dbReference>
<dbReference type="GO" id="GO:0003677">
    <property type="term" value="F:DNA binding"/>
    <property type="evidence" value="ECO:0007669"/>
    <property type="project" value="UniProtKB-KW"/>
</dbReference>
<dbReference type="AlphaFoldDB" id="A0AA97FJN8"/>
<proteinExistence type="predicted"/>
<reference evidence="5 6" key="1">
    <citation type="submission" date="2023-02" db="EMBL/GenBank/DDBJ databases">
        <title>Microbacterium betulae sp. nov., isolated from birch wood.</title>
        <authorList>
            <person name="Pasciak M."/>
            <person name="Pawlik K.J."/>
            <person name="Martynowski D."/>
            <person name="Laczmanski L."/>
            <person name="Ciekot J."/>
            <person name="Szponar B."/>
            <person name="Wojcik-Fatla A."/>
            <person name="Mackiewicz B."/>
            <person name="Farian E."/>
            <person name="Cholewa G."/>
            <person name="Cholewa A."/>
            <person name="Dutkiewicz J."/>
        </authorList>
    </citation>
    <scope>NUCLEOTIDE SEQUENCE [LARGE SCALE GENOMIC DNA]</scope>
    <source>
        <strain evidence="5 6">AB</strain>
    </source>
</reference>
<protein>
    <submittedName>
        <fullName evidence="5">MarR family transcriptional regulator</fullName>
    </submittedName>
</protein>
<dbReference type="RefSeq" id="WP_317139997.1">
    <property type="nucleotide sequence ID" value="NZ_CP118157.1"/>
</dbReference>
<dbReference type="InterPro" id="IPR036388">
    <property type="entry name" value="WH-like_DNA-bd_sf"/>
</dbReference>
<dbReference type="PANTHER" id="PTHR39515:SF2">
    <property type="entry name" value="HTH-TYPE TRANSCRIPTIONAL REGULATOR RV0880"/>
    <property type="match status" value="1"/>
</dbReference>
<keyword evidence="2" id="KW-0238">DNA-binding</keyword>
<evidence type="ECO:0000259" key="4">
    <source>
        <dbReference type="PROSITE" id="PS50995"/>
    </source>
</evidence>
<dbReference type="GO" id="GO:0003700">
    <property type="term" value="F:DNA-binding transcription factor activity"/>
    <property type="evidence" value="ECO:0007669"/>
    <property type="project" value="InterPro"/>
</dbReference>
<dbReference type="Proteomes" id="UP001305498">
    <property type="component" value="Chromosome"/>
</dbReference>
<gene>
    <name evidence="5" type="ORF">N8K70_02260</name>
</gene>
<evidence type="ECO:0000256" key="3">
    <source>
        <dbReference type="ARBA" id="ARBA00023163"/>
    </source>
</evidence>
<evidence type="ECO:0000313" key="5">
    <source>
        <dbReference type="EMBL" id="WOF23525.1"/>
    </source>
</evidence>
<evidence type="ECO:0000256" key="2">
    <source>
        <dbReference type="ARBA" id="ARBA00023125"/>
    </source>
</evidence>
<keyword evidence="3" id="KW-0804">Transcription</keyword>